<organism evidence="12 13">
    <name type="scientific">Oreochromis niloticus</name>
    <name type="common">Nile tilapia</name>
    <name type="synonym">Tilapia nilotica</name>
    <dbReference type="NCBI Taxonomy" id="8128"/>
    <lineage>
        <taxon>Eukaryota</taxon>
        <taxon>Metazoa</taxon>
        <taxon>Chordata</taxon>
        <taxon>Craniata</taxon>
        <taxon>Vertebrata</taxon>
        <taxon>Euteleostomi</taxon>
        <taxon>Actinopterygii</taxon>
        <taxon>Neopterygii</taxon>
        <taxon>Teleostei</taxon>
        <taxon>Neoteleostei</taxon>
        <taxon>Acanthomorphata</taxon>
        <taxon>Ovalentaria</taxon>
        <taxon>Cichlomorphae</taxon>
        <taxon>Cichliformes</taxon>
        <taxon>Cichlidae</taxon>
        <taxon>African cichlids</taxon>
        <taxon>Pseudocrenilabrinae</taxon>
        <taxon>Oreochromini</taxon>
        <taxon>Oreochromis</taxon>
    </lineage>
</organism>
<dbReference type="GO" id="GO:0015501">
    <property type="term" value="F:glutamate:sodium symporter activity"/>
    <property type="evidence" value="ECO:0007669"/>
    <property type="project" value="TreeGrafter"/>
</dbReference>
<dbReference type="GeneID" id="100701129"/>
<proteinExistence type="inferred from homology"/>
<dbReference type="PRINTS" id="PR00173">
    <property type="entry name" value="EDTRNSPORT"/>
</dbReference>
<dbReference type="eggNOG" id="KOG3787">
    <property type="taxonomic scope" value="Eukaryota"/>
</dbReference>
<keyword evidence="6" id="KW-0479">Metal-binding</keyword>
<feature type="transmembrane region" description="Helical" evidence="11">
    <location>
        <begin position="21"/>
        <end position="47"/>
    </location>
</feature>
<feature type="transmembrane region" description="Helical" evidence="11">
    <location>
        <begin position="67"/>
        <end position="91"/>
    </location>
</feature>
<evidence type="ECO:0000256" key="10">
    <source>
        <dbReference type="ARBA" id="ARBA00023136"/>
    </source>
</evidence>
<evidence type="ECO:0000256" key="9">
    <source>
        <dbReference type="ARBA" id="ARBA00023053"/>
    </source>
</evidence>
<reference evidence="12" key="2">
    <citation type="submission" date="2025-08" db="UniProtKB">
        <authorList>
            <consortium name="Ensembl"/>
        </authorList>
    </citation>
    <scope>IDENTIFICATION</scope>
</reference>
<evidence type="ECO:0000256" key="11">
    <source>
        <dbReference type="RuleBase" id="RU361216"/>
    </source>
</evidence>
<evidence type="ECO:0000256" key="8">
    <source>
        <dbReference type="ARBA" id="ARBA00022989"/>
    </source>
</evidence>
<dbReference type="AlphaFoldDB" id="I3KKE8"/>
<keyword evidence="7" id="KW-0029">Amino-acid transport</keyword>
<dbReference type="PANTHER" id="PTHR11958:SF109">
    <property type="entry name" value="EXCITATORY AMINO ACID TRANSPORTER 3"/>
    <property type="match status" value="1"/>
</dbReference>
<dbReference type="Ensembl" id="ENSONIT00000021612.2">
    <property type="protein sequence ID" value="ENSONIP00000021593.2"/>
    <property type="gene ID" value="ENSONIG00000017123.2"/>
</dbReference>
<dbReference type="Pfam" id="PF00375">
    <property type="entry name" value="SDF"/>
    <property type="match status" value="1"/>
</dbReference>
<comment type="subcellular location">
    <subcellularLocation>
        <location evidence="1">Cell membrane</location>
        <topology evidence="1">Multi-pass membrane protein</topology>
    </subcellularLocation>
    <subcellularLocation>
        <location evidence="11">Membrane</location>
        <topology evidence="11">Multi-pass membrane protein</topology>
    </subcellularLocation>
</comment>
<dbReference type="OrthoDB" id="5877963at2759"/>
<dbReference type="InParanoid" id="I3KKE8"/>
<feature type="transmembrane region" description="Helical" evidence="11">
    <location>
        <begin position="244"/>
        <end position="262"/>
    </location>
</feature>
<dbReference type="OMA" id="RTMAQFT"/>
<dbReference type="RefSeq" id="XP_005459015.1">
    <property type="nucleotide sequence ID" value="XM_005458958.4"/>
</dbReference>
<evidence type="ECO:0000313" key="13">
    <source>
        <dbReference type="Proteomes" id="UP000005207"/>
    </source>
</evidence>
<evidence type="ECO:0000256" key="3">
    <source>
        <dbReference type="ARBA" id="ARBA00022475"/>
    </source>
</evidence>
<dbReference type="KEGG" id="onl:100701129"/>
<dbReference type="HOGENOM" id="CLU_019375_3_2_1"/>
<evidence type="ECO:0000313" key="12">
    <source>
        <dbReference type="Ensembl" id="ENSONIP00000021593.2"/>
    </source>
</evidence>
<dbReference type="GO" id="GO:0046872">
    <property type="term" value="F:metal ion binding"/>
    <property type="evidence" value="ECO:0007669"/>
    <property type="project" value="UniProtKB-KW"/>
</dbReference>
<keyword evidence="8 11" id="KW-1133">Transmembrane helix</keyword>
<comment type="similarity">
    <text evidence="11">Belongs to the dicarboxylate/amino acid:cation symporter (DAACS) (TC 2.A.23) family.</text>
</comment>
<gene>
    <name evidence="12" type="primary">LOC100701129</name>
</gene>
<dbReference type="InterPro" id="IPR050746">
    <property type="entry name" value="DAACS"/>
</dbReference>
<dbReference type="GO" id="GO:0005313">
    <property type="term" value="F:L-glutamate transmembrane transporter activity"/>
    <property type="evidence" value="ECO:0007669"/>
    <property type="project" value="TreeGrafter"/>
</dbReference>
<dbReference type="Proteomes" id="UP000005207">
    <property type="component" value="Linkage group LG1"/>
</dbReference>
<dbReference type="GO" id="GO:0033229">
    <property type="term" value="F:cysteine transmembrane transporter activity"/>
    <property type="evidence" value="ECO:0007669"/>
    <property type="project" value="TreeGrafter"/>
</dbReference>
<dbReference type="STRING" id="8128.ENSONIP00000021593"/>
<evidence type="ECO:0000256" key="7">
    <source>
        <dbReference type="ARBA" id="ARBA00022970"/>
    </source>
</evidence>
<dbReference type="GO" id="GO:0005886">
    <property type="term" value="C:plasma membrane"/>
    <property type="evidence" value="ECO:0007669"/>
    <property type="project" value="UniProtKB-SubCell"/>
</dbReference>
<evidence type="ECO:0000256" key="2">
    <source>
        <dbReference type="ARBA" id="ARBA00022448"/>
    </source>
</evidence>
<dbReference type="InterPro" id="IPR036458">
    <property type="entry name" value="Na:dicarbo_symporter_sf"/>
</dbReference>
<reference evidence="13" key="1">
    <citation type="submission" date="2012-01" db="EMBL/GenBank/DDBJ databases">
        <title>The Genome Sequence of Oreochromis niloticus (Nile Tilapia).</title>
        <authorList>
            <consortium name="Broad Institute Genome Assembly Team"/>
            <consortium name="Broad Institute Sequencing Platform"/>
            <person name="Di Palma F."/>
            <person name="Johnson J."/>
            <person name="Lander E.S."/>
            <person name="Lindblad-Toh K."/>
        </authorList>
    </citation>
    <scope>NUCLEOTIDE SEQUENCE [LARGE SCALE GENOMIC DNA]</scope>
</reference>
<dbReference type="Gene3D" id="1.10.3860.10">
    <property type="entry name" value="Sodium:dicarboxylate symporter"/>
    <property type="match status" value="1"/>
</dbReference>
<keyword evidence="3" id="KW-1003">Cell membrane</keyword>
<keyword evidence="9" id="KW-0915">Sodium</keyword>
<evidence type="ECO:0000256" key="5">
    <source>
        <dbReference type="ARBA" id="ARBA00022692"/>
    </source>
</evidence>
<dbReference type="InterPro" id="IPR001991">
    <property type="entry name" value="Na-dicarboxylate_symporter"/>
</dbReference>
<feature type="transmembrane region" description="Helical" evidence="11">
    <location>
        <begin position="282"/>
        <end position="303"/>
    </location>
</feature>
<sequence length="507" mass="55807">MEETREEVNVRNFCRNWRNCCNYVFQNIFMFASLAAVVLGLAVGLIIRSVDTLTEVEKNYLGFPGEILIRMLQFITVPLIVTSVIIGVAGLTVSASRKISIRAAVYFILTSIVAVITGLALVLIIKPGATYNTQDIKEGDEENFSTIDALLDLIRNMVPQNLFRACVQQYKTERVVFVIPLDEENLTMEMNTTDIHLVAHYVDDVNTLGLIFCSFFLGLTLKLMGERGEIAVEVVTILHGTIKYVINLMLSYLPVGVMFMIASRVVDAYDWETIYKLGKFMAVVVFGLIIHAGMFLPALYFAFTRTNPIVLIKGVYPALLTAVLISSSSATLPLTFRCCEDRIKIDRRITRFMLPIGTNINMDGTALYEAVAAVFIAQLNNIKLNLSQLITIGVTATVSSIGAAGIPATGAVTTLFVLTAAGLPVGDASILVVIEWLLDRCNTVVNVFGDCIGVALVCHLSRHELEEMDLTREVRAEESAQGEKMLSSTPLPLDNTESFHTPIEVIV</sequence>
<keyword evidence="11" id="KW-0769">Symport</keyword>
<evidence type="ECO:0000256" key="4">
    <source>
        <dbReference type="ARBA" id="ARBA00022553"/>
    </source>
</evidence>
<feature type="transmembrane region" description="Helical" evidence="11">
    <location>
        <begin position="205"/>
        <end position="224"/>
    </location>
</feature>
<keyword evidence="10 11" id="KW-0472">Membrane</keyword>
<feature type="transmembrane region" description="Helical" evidence="11">
    <location>
        <begin position="103"/>
        <end position="125"/>
    </location>
</feature>
<evidence type="ECO:0000256" key="1">
    <source>
        <dbReference type="ARBA" id="ARBA00004651"/>
    </source>
</evidence>
<dbReference type="SUPFAM" id="SSF118215">
    <property type="entry name" value="Proton glutamate symport protein"/>
    <property type="match status" value="1"/>
</dbReference>
<name>I3KKE8_ORENI</name>
<dbReference type="PANTHER" id="PTHR11958">
    <property type="entry name" value="SODIUM/DICARBOXYLATE SYMPORTER-RELATED"/>
    <property type="match status" value="1"/>
</dbReference>
<reference evidence="12" key="3">
    <citation type="submission" date="2025-09" db="UniProtKB">
        <authorList>
            <consortium name="Ensembl"/>
        </authorList>
    </citation>
    <scope>IDENTIFICATION</scope>
</reference>
<evidence type="ECO:0000256" key="6">
    <source>
        <dbReference type="ARBA" id="ARBA00022723"/>
    </source>
</evidence>
<keyword evidence="4" id="KW-0597">Phosphoprotein</keyword>
<dbReference type="GeneTree" id="ENSGT00940000155397"/>
<accession>I3KKE8</accession>
<protein>
    <recommendedName>
        <fullName evidence="11">Amino acid transporter</fullName>
    </recommendedName>
</protein>
<keyword evidence="13" id="KW-1185">Reference proteome</keyword>
<keyword evidence="2 11" id="KW-0813">Transport</keyword>
<keyword evidence="5 11" id="KW-0812">Transmembrane</keyword>